<keyword evidence="2" id="KW-1185">Reference proteome</keyword>
<reference evidence="1" key="1">
    <citation type="submission" date="2021-06" db="EMBL/GenBank/DDBJ databases">
        <authorList>
            <person name="Kallberg Y."/>
            <person name="Tangrot J."/>
            <person name="Rosling A."/>
        </authorList>
    </citation>
    <scope>NUCLEOTIDE SEQUENCE</scope>
    <source>
        <strain evidence="1">AU212A</strain>
    </source>
</reference>
<accession>A0ACA9LIK8</accession>
<dbReference type="Proteomes" id="UP000789860">
    <property type="component" value="Unassembled WGS sequence"/>
</dbReference>
<proteinExistence type="predicted"/>
<gene>
    <name evidence="1" type="ORF">SCALOS_LOCUS4460</name>
</gene>
<sequence>MSTTKAKKAEKAKVEKTSEVWILTIFYSPYKEDFTIKHHCFRSYELARRTMKEVARKLYQSEIIQEADDKYFDEDTNEIHFGESPYESDYRREFGYCEIECVEIEDEKK</sequence>
<name>A0ACA9LIK8_9GLOM</name>
<protein>
    <submittedName>
        <fullName evidence="1">3641_t:CDS:1</fullName>
    </submittedName>
</protein>
<comment type="caution">
    <text evidence="1">The sequence shown here is derived from an EMBL/GenBank/DDBJ whole genome shotgun (WGS) entry which is preliminary data.</text>
</comment>
<dbReference type="EMBL" id="CAJVPM010006044">
    <property type="protein sequence ID" value="CAG8531066.1"/>
    <property type="molecule type" value="Genomic_DNA"/>
</dbReference>
<evidence type="ECO:0000313" key="2">
    <source>
        <dbReference type="Proteomes" id="UP000789860"/>
    </source>
</evidence>
<evidence type="ECO:0000313" key="1">
    <source>
        <dbReference type="EMBL" id="CAG8531066.1"/>
    </source>
</evidence>
<organism evidence="1 2">
    <name type="scientific">Scutellospora calospora</name>
    <dbReference type="NCBI Taxonomy" id="85575"/>
    <lineage>
        <taxon>Eukaryota</taxon>
        <taxon>Fungi</taxon>
        <taxon>Fungi incertae sedis</taxon>
        <taxon>Mucoromycota</taxon>
        <taxon>Glomeromycotina</taxon>
        <taxon>Glomeromycetes</taxon>
        <taxon>Diversisporales</taxon>
        <taxon>Gigasporaceae</taxon>
        <taxon>Scutellospora</taxon>
    </lineage>
</organism>